<dbReference type="Proteomes" id="UP000193411">
    <property type="component" value="Unassembled WGS sequence"/>
</dbReference>
<protein>
    <submittedName>
        <fullName evidence="2">Uncharacterized protein</fullName>
    </submittedName>
</protein>
<evidence type="ECO:0000313" key="2">
    <source>
        <dbReference type="EMBL" id="ORZ41044.1"/>
    </source>
</evidence>
<dbReference type="AlphaFoldDB" id="A0A1Y2I4A5"/>
<comment type="caution">
    <text evidence="2">The sequence shown here is derived from an EMBL/GenBank/DDBJ whole genome shotgun (WGS) entry which is preliminary data.</text>
</comment>
<feature type="region of interest" description="Disordered" evidence="1">
    <location>
        <begin position="141"/>
        <end position="191"/>
    </location>
</feature>
<name>A0A1Y2I4A5_9FUNG</name>
<evidence type="ECO:0000313" key="3">
    <source>
        <dbReference type="Proteomes" id="UP000193411"/>
    </source>
</evidence>
<gene>
    <name evidence="2" type="ORF">BCR44DRAFT_46461</name>
</gene>
<feature type="compositionally biased region" description="Basic and acidic residues" evidence="1">
    <location>
        <begin position="142"/>
        <end position="158"/>
    </location>
</feature>
<sequence>MVARHGSGAVVLVVWRRCRLRPSSATVTNSFAGDVVPTWVGVRVVEKGSGAMDTTPSCLAPLLPHHLSNGMAATMVGVTMSSHARAAKASQDLEKDGILVLRGGLAPTMLWCLLDAIGGMRPAVEEEQANAIGQIKLPGVRLRADNKGKGDRERKSMRGDPTSGRQSRRRKSRKVERGTRRSGQGGVAMTLDSMKMQPRYYEVMGWVWRESNKRVVDSV</sequence>
<evidence type="ECO:0000256" key="1">
    <source>
        <dbReference type="SAM" id="MobiDB-lite"/>
    </source>
</evidence>
<keyword evidence="3" id="KW-1185">Reference proteome</keyword>
<reference evidence="2 3" key="1">
    <citation type="submission" date="2016-07" db="EMBL/GenBank/DDBJ databases">
        <title>Pervasive Adenine N6-methylation of Active Genes in Fungi.</title>
        <authorList>
            <consortium name="DOE Joint Genome Institute"/>
            <person name="Mondo S.J."/>
            <person name="Dannebaum R.O."/>
            <person name="Kuo R.C."/>
            <person name="Labutti K."/>
            <person name="Haridas S."/>
            <person name="Kuo A."/>
            <person name="Salamov A."/>
            <person name="Ahrendt S.R."/>
            <person name="Lipzen A."/>
            <person name="Sullivan W."/>
            <person name="Andreopoulos W.B."/>
            <person name="Clum A."/>
            <person name="Lindquist E."/>
            <person name="Daum C."/>
            <person name="Ramamoorthy G.K."/>
            <person name="Gryganskyi A."/>
            <person name="Culley D."/>
            <person name="Magnuson J.K."/>
            <person name="James T.Y."/>
            <person name="O'Malley M.A."/>
            <person name="Stajich J.E."/>
            <person name="Spatafora J.W."/>
            <person name="Visel A."/>
            <person name="Grigoriev I.V."/>
        </authorList>
    </citation>
    <scope>NUCLEOTIDE SEQUENCE [LARGE SCALE GENOMIC DNA]</scope>
    <source>
        <strain evidence="2 3">PL171</strain>
    </source>
</reference>
<dbReference type="EMBL" id="MCFL01000002">
    <property type="protein sequence ID" value="ORZ41044.1"/>
    <property type="molecule type" value="Genomic_DNA"/>
</dbReference>
<accession>A0A1Y2I4A5</accession>
<organism evidence="2 3">
    <name type="scientific">Catenaria anguillulae PL171</name>
    <dbReference type="NCBI Taxonomy" id="765915"/>
    <lineage>
        <taxon>Eukaryota</taxon>
        <taxon>Fungi</taxon>
        <taxon>Fungi incertae sedis</taxon>
        <taxon>Blastocladiomycota</taxon>
        <taxon>Blastocladiomycetes</taxon>
        <taxon>Blastocladiales</taxon>
        <taxon>Catenariaceae</taxon>
        <taxon>Catenaria</taxon>
    </lineage>
</organism>
<proteinExistence type="predicted"/>